<dbReference type="NCBIfam" id="TIGR01726">
    <property type="entry name" value="HEQRo_perm_3TM"/>
    <property type="match status" value="1"/>
</dbReference>
<evidence type="ECO:0000313" key="9">
    <source>
        <dbReference type="EMBL" id="VEI03108.1"/>
    </source>
</evidence>
<dbReference type="RefSeq" id="WP_051238548.1">
    <property type="nucleotide sequence ID" value="NZ_LR134473.1"/>
</dbReference>
<dbReference type="CDD" id="cd06261">
    <property type="entry name" value="TM_PBP2"/>
    <property type="match status" value="1"/>
</dbReference>
<evidence type="ECO:0000256" key="4">
    <source>
        <dbReference type="ARBA" id="ARBA00022692"/>
    </source>
</evidence>
<feature type="transmembrane region" description="Helical" evidence="7">
    <location>
        <begin position="23"/>
        <end position="44"/>
    </location>
</feature>
<evidence type="ECO:0000256" key="5">
    <source>
        <dbReference type="ARBA" id="ARBA00022989"/>
    </source>
</evidence>
<evidence type="ECO:0000256" key="3">
    <source>
        <dbReference type="ARBA" id="ARBA00022475"/>
    </source>
</evidence>
<proteinExistence type="inferred from homology"/>
<evidence type="ECO:0000256" key="1">
    <source>
        <dbReference type="ARBA" id="ARBA00004651"/>
    </source>
</evidence>
<dbReference type="Pfam" id="PF00528">
    <property type="entry name" value="BPD_transp_1"/>
    <property type="match status" value="1"/>
</dbReference>
<evidence type="ECO:0000256" key="7">
    <source>
        <dbReference type="RuleBase" id="RU363032"/>
    </source>
</evidence>
<dbReference type="Proteomes" id="UP000277858">
    <property type="component" value="Chromosome"/>
</dbReference>
<sequence length="316" mass="34157">MSNSTTSVLFDIPGPRALRRHRIIGIVGVILLAVLAALLIWGLRSQLGADAWSAIFTGEAWTDYLIPGIINTLQAAAAALILASILGFLLAMGRMSFVRPLRWLCSVLVEFFRAVPVLMAMLFFYYLMVFAAPFNTLVPPGLKGLVGVVAGLTFYNGAVMAELLRAGVNSLPRGQTEAGLSIGLSLSQTRRSILLPQAITAMMPALVSQLVIIVKDTALGYIITYPELLRSATNLSSGGTNIIPVFLVAAVLFIIINYSLTKFAENLRERLGRSRGGHVVTLEEAHQESFLHDEGALEEAVDQAGIREDRRPPDGL</sequence>
<dbReference type="EMBL" id="LR134473">
    <property type="protein sequence ID" value="VEI03108.1"/>
    <property type="molecule type" value="Genomic_DNA"/>
</dbReference>
<dbReference type="AlphaFoldDB" id="A0A3S4UQW7"/>
<dbReference type="GO" id="GO:0043190">
    <property type="term" value="C:ATP-binding cassette (ABC) transporter complex"/>
    <property type="evidence" value="ECO:0007669"/>
    <property type="project" value="InterPro"/>
</dbReference>
<feature type="transmembrane region" description="Helical" evidence="7">
    <location>
        <begin position="198"/>
        <end position="222"/>
    </location>
</feature>
<dbReference type="PROSITE" id="PS50928">
    <property type="entry name" value="ABC_TM1"/>
    <property type="match status" value="1"/>
</dbReference>
<keyword evidence="5 7" id="KW-1133">Transmembrane helix</keyword>
<name>A0A3S4UQW7_9ACTN</name>
<dbReference type="STRING" id="1122997.GCA_000425285_02255"/>
<feature type="transmembrane region" description="Helical" evidence="7">
    <location>
        <begin position="64"/>
        <end position="90"/>
    </location>
</feature>
<dbReference type="OrthoDB" id="4543034at2"/>
<feature type="domain" description="ABC transmembrane type-1" evidence="8">
    <location>
        <begin position="69"/>
        <end position="264"/>
    </location>
</feature>
<accession>A0A3S4UQW7</accession>
<evidence type="ECO:0000313" key="10">
    <source>
        <dbReference type="Proteomes" id="UP000277858"/>
    </source>
</evidence>
<feature type="transmembrane region" description="Helical" evidence="7">
    <location>
        <begin position="242"/>
        <end position="260"/>
    </location>
</feature>
<dbReference type="SUPFAM" id="SSF161098">
    <property type="entry name" value="MetI-like"/>
    <property type="match status" value="1"/>
</dbReference>
<dbReference type="InterPro" id="IPR043429">
    <property type="entry name" value="ArtM/GltK/GlnP/TcyL/YhdX-like"/>
</dbReference>
<evidence type="ECO:0000259" key="8">
    <source>
        <dbReference type="PROSITE" id="PS50928"/>
    </source>
</evidence>
<keyword evidence="10" id="KW-1185">Reference proteome</keyword>
<dbReference type="InterPro" id="IPR000515">
    <property type="entry name" value="MetI-like"/>
</dbReference>
<dbReference type="InterPro" id="IPR035906">
    <property type="entry name" value="MetI-like_sf"/>
</dbReference>
<dbReference type="GO" id="GO:0022857">
    <property type="term" value="F:transmembrane transporter activity"/>
    <property type="evidence" value="ECO:0007669"/>
    <property type="project" value="InterPro"/>
</dbReference>
<dbReference type="PANTHER" id="PTHR30614:SF21">
    <property type="entry name" value="AMINO ACID ABC TRANSPORTER PERMEASE"/>
    <property type="match status" value="1"/>
</dbReference>
<organism evidence="9 10">
    <name type="scientific">Acidipropionibacterium jensenii</name>
    <dbReference type="NCBI Taxonomy" id="1749"/>
    <lineage>
        <taxon>Bacteria</taxon>
        <taxon>Bacillati</taxon>
        <taxon>Actinomycetota</taxon>
        <taxon>Actinomycetes</taxon>
        <taxon>Propionibacteriales</taxon>
        <taxon>Propionibacteriaceae</taxon>
        <taxon>Acidipropionibacterium</taxon>
    </lineage>
</organism>
<dbReference type="Gene3D" id="1.10.3720.10">
    <property type="entry name" value="MetI-like"/>
    <property type="match status" value="1"/>
</dbReference>
<dbReference type="GO" id="GO:0006865">
    <property type="term" value="P:amino acid transport"/>
    <property type="evidence" value="ECO:0007669"/>
    <property type="project" value="TreeGrafter"/>
</dbReference>
<protein>
    <submittedName>
        <fullName evidence="9">Glutamate/aspartate transport system permease protein gltK</fullName>
    </submittedName>
</protein>
<feature type="transmembrane region" description="Helical" evidence="7">
    <location>
        <begin position="144"/>
        <end position="164"/>
    </location>
</feature>
<comment type="similarity">
    <text evidence="7">Belongs to the binding-protein-dependent transport system permease family.</text>
</comment>
<evidence type="ECO:0000256" key="6">
    <source>
        <dbReference type="ARBA" id="ARBA00023136"/>
    </source>
</evidence>
<feature type="transmembrane region" description="Helical" evidence="7">
    <location>
        <begin position="111"/>
        <end position="132"/>
    </location>
</feature>
<keyword evidence="3" id="KW-1003">Cell membrane</keyword>
<dbReference type="PANTHER" id="PTHR30614">
    <property type="entry name" value="MEMBRANE COMPONENT OF AMINO ACID ABC TRANSPORTER"/>
    <property type="match status" value="1"/>
</dbReference>
<dbReference type="InterPro" id="IPR010065">
    <property type="entry name" value="AA_ABC_transptr_permease_3TM"/>
</dbReference>
<keyword evidence="6 7" id="KW-0472">Membrane</keyword>
<keyword evidence="4 7" id="KW-0812">Transmembrane</keyword>
<reference evidence="9 10" key="1">
    <citation type="submission" date="2018-12" db="EMBL/GenBank/DDBJ databases">
        <authorList>
            <consortium name="Pathogen Informatics"/>
        </authorList>
    </citation>
    <scope>NUCLEOTIDE SEQUENCE [LARGE SCALE GENOMIC DNA]</scope>
    <source>
        <strain evidence="9 10">NCTC13652</strain>
    </source>
</reference>
<comment type="subcellular location">
    <subcellularLocation>
        <location evidence="1 7">Cell membrane</location>
        <topology evidence="1 7">Multi-pass membrane protein</topology>
    </subcellularLocation>
</comment>
<gene>
    <name evidence="9" type="primary">gltK</name>
    <name evidence="9" type="ORF">NCTC13652_01306</name>
</gene>
<keyword evidence="2 7" id="KW-0813">Transport</keyword>
<evidence type="ECO:0000256" key="2">
    <source>
        <dbReference type="ARBA" id="ARBA00022448"/>
    </source>
</evidence>